<comment type="pathway">
    <text evidence="4">Lipid metabolism.</text>
</comment>
<evidence type="ECO:0000256" key="14">
    <source>
        <dbReference type="ARBA" id="ARBA00023098"/>
    </source>
</evidence>
<reference evidence="20 21" key="1">
    <citation type="submission" date="2017-11" db="EMBL/GenBank/DDBJ databases">
        <title>Genomic Encyclopedia of Archaeal and Bacterial Type Strains, Phase II (KMG-II): From Individual Species to Whole Genera.</title>
        <authorList>
            <person name="Goeker M."/>
        </authorList>
    </citation>
    <scope>NUCLEOTIDE SEQUENCE [LARGE SCALE GENOMIC DNA]</scope>
    <source>
        <strain evidence="20 21">DSM 27393</strain>
    </source>
</reference>
<keyword evidence="15 19" id="KW-0472">Membrane</keyword>
<comment type="pathway">
    <text evidence="3 18">Phospholipid metabolism; CDP-diacylglycerol biosynthesis; CDP-diacylglycerol from sn-glycerol 3-phosphate: step 3/3.</text>
</comment>
<dbReference type="GO" id="GO:0004605">
    <property type="term" value="F:phosphatidate cytidylyltransferase activity"/>
    <property type="evidence" value="ECO:0007669"/>
    <property type="project" value="UniProtKB-EC"/>
</dbReference>
<feature type="transmembrane region" description="Helical" evidence="19">
    <location>
        <begin position="84"/>
        <end position="103"/>
    </location>
</feature>
<evidence type="ECO:0000256" key="7">
    <source>
        <dbReference type="ARBA" id="ARBA00019373"/>
    </source>
</evidence>
<dbReference type="GO" id="GO:0016024">
    <property type="term" value="P:CDP-diacylglycerol biosynthetic process"/>
    <property type="evidence" value="ECO:0007669"/>
    <property type="project" value="UniProtKB-UniPathway"/>
</dbReference>
<evidence type="ECO:0000256" key="3">
    <source>
        <dbReference type="ARBA" id="ARBA00005119"/>
    </source>
</evidence>
<feature type="transmembrane region" description="Helical" evidence="19">
    <location>
        <begin position="166"/>
        <end position="191"/>
    </location>
</feature>
<gene>
    <name evidence="20" type="ORF">CLV46_1342</name>
</gene>
<organism evidence="20 21">
    <name type="scientific">Diaminobutyricimonas aerilata</name>
    <dbReference type="NCBI Taxonomy" id="1162967"/>
    <lineage>
        <taxon>Bacteria</taxon>
        <taxon>Bacillati</taxon>
        <taxon>Actinomycetota</taxon>
        <taxon>Actinomycetes</taxon>
        <taxon>Micrococcales</taxon>
        <taxon>Microbacteriaceae</taxon>
        <taxon>Diaminobutyricimonas</taxon>
    </lineage>
</organism>
<feature type="transmembrane region" description="Helical" evidence="19">
    <location>
        <begin position="233"/>
        <end position="253"/>
    </location>
</feature>
<dbReference type="AlphaFoldDB" id="A0A2M9CIS6"/>
<keyword evidence="10 18" id="KW-0808">Transferase</keyword>
<evidence type="ECO:0000256" key="9">
    <source>
        <dbReference type="ARBA" id="ARBA00022516"/>
    </source>
</evidence>
<keyword evidence="11 18" id="KW-0812">Transmembrane</keyword>
<evidence type="ECO:0000256" key="19">
    <source>
        <dbReference type="SAM" id="Phobius"/>
    </source>
</evidence>
<dbReference type="Proteomes" id="UP000228758">
    <property type="component" value="Unassembled WGS sequence"/>
</dbReference>
<comment type="similarity">
    <text evidence="5 18">Belongs to the CDS family.</text>
</comment>
<evidence type="ECO:0000256" key="17">
    <source>
        <dbReference type="ARBA" id="ARBA00023264"/>
    </source>
</evidence>
<evidence type="ECO:0000313" key="21">
    <source>
        <dbReference type="Proteomes" id="UP000228758"/>
    </source>
</evidence>
<name>A0A2M9CIS6_9MICO</name>
<dbReference type="OrthoDB" id="9799199at2"/>
<keyword evidence="8" id="KW-1003">Cell membrane</keyword>
<evidence type="ECO:0000313" key="20">
    <source>
        <dbReference type="EMBL" id="PJJ71789.1"/>
    </source>
</evidence>
<evidence type="ECO:0000256" key="4">
    <source>
        <dbReference type="ARBA" id="ARBA00005189"/>
    </source>
</evidence>
<keyword evidence="14" id="KW-0443">Lipid metabolism</keyword>
<keyword evidence="21" id="KW-1185">Reference proteome</keyword>
<evidence type="ECO:0000256" key="1">
    <source>
        <dbReference type="ARBA" id="ARBA00001698"/>
    </source>
</evidence>
<evidence type="ECO:0000256" key="8">
    <source>
        <dbReference type="ARBA" id="ARBA00022475"/>
    </source>
</evidence>
<proteinExistence type="inferred from homology"/>
<feature type="transmembrane region" description="Helical" evidence="19">
    <location>
        <begin position="259"/>
        <end position="281"/>
    </location>
</feature>
<dbReference type="PROSITE" id="PS01315">
    <property type="entry name" value="CDS"/>
    <property type="match status" value="1"/>
</dbReference>
<dbReference type="PANTHER" id="PTHR46382:SF1">
    <property type="entry name" value="PHOSPHATIDATE CYTIDYLYLTRANSFERASE"/>
    <property type="match status" value="1"/>
</dbReference>
<evidence type="ECO:0000256" key="16">
    <source>
        <dbReference type="ARBA" id="ARBA00023209"/>
    </source>
</evidence>
<keyword evidence="9" id="KW-0444">Lipid biosynthesis</keyword>
<evidence type="ECO:0000256" key="12">
    <source>
        <dbReference type="ARBA" id="ARBA00022695"/>
    </source>
</evidence>
<dbReference type="UniPathway" id="UPA00557">
    <property type="reaction ID" value="UER00614"/>
</dbReference>
<dbReference type="EMBL" id="PGFF01000001">
    <property type="protein sequence ID" value="PJJ71789.1"/>
    <property type="molecule type" value="Genomic_DNA"/>
</dbReference>
<accession>A0A2M9CIS6</accession>
<feature type="transmembrane region" description="Helical" evidence="19">
    <location>
        <begin position="59"/>
        <end position="78"/>
    </location>
</feature>
<evidence type="ECO:0000256" key="13">
    <source>
        <dbReference type="ARBA" id="ARBA00022989"/>
    </source>
</evidence>
<keyword evidence="16" id="KW-0594">Phospholipid biosynthesis</keyword>
<protein>
    <recommendedName>
        <fullName evidence="7 18">Phosphatidate cytidylyltransferase</fullName>
        <ecNumber evidence="6 18">2.7.7.41</ecNumber>
    </recommendedName>
</protein>
<dbReference type="EC" id="2.7.7.41" evidence="6 18"/>
<evidence type="ECO:0000256" key="6">
    <source>
        <dbReference type="ARBA" id="ARBA00012487"/>
    </source>
</evidence>
<feature type="transmembrane region" description="Helical" evidence="19">
    <location>
        <begin position="197"/>
        <end position="221"/>
    </location>
</feature>
<keyword evidence="17" id="KW-1208">Phospholipid metabolism</keyword>
<evidence type="ECO:0000256" key="15">
    <source>
        <dbReference type="ARBA" id="ARBA00023136"/>
    </source>
</evidence>
<comment type="subcellular location">
    <subcellularLocation>
        <location evidence="2">Cell membrane</location>
        <topology evidence="2">Multi-pass membrane protein</topology>
    </subcellularLocation>
</comment>
<comment type="caution">
    <text evidence="20">The sequence shown here is derived from an EMBL/GenBank/DDBJ whole genome shotgun (WGS) entry which is preliminary data.</text>
</comment>
<dbReference type="Pfam" id="PF01148">
    <property type="entry name" value="CTP_transf_1"/>
    <property type="match status" value="1"/>
</dbReference>
<feature type="transmembrane region" description="Helical" evidence="19">
    <location>
        <begin position="110"/>
        <end position="129"/>
    </location>
</feature>
<evidence type="ECO:0000256" key="10">
    <source>
        <dbReference type="ARBA" id="ARBA00022679"/>
    </source>
</evidence>
<sequence>MTLPPDDAPRARGRRGRSRAEFEARAQATVAEFEAQVRARKAQLDAIEERIEARTGRNLPLAILIGLVLGFALLFSLIVEKAFYMPFAAALVAFTSFELASALRFAGRDVPRLPTVLAGVAVVPAAFYGHAEGHWLASLGGMAFVTLWRVAELARPSHRASARELWADIASGVFIQAYVTFLGTITVLLTAEEGGQWWTLAFLIVVIGSDTAAYASGLLWGRHPLAPRISPKKTWEGFLGSIAVAVVIGIFLAEFMIRVPWWAGIVFGLVLVVTATLGDLVESLIKRDLGIKDISTWLPGHGGFLDRVDSVLPSAAAAYALYLVFGT</sequence>
<dbReference type="GO" id="GO:0005886">
    <property type="term" value="C:plasma membrane"/>
    <property type="evidence" value="ECO:0007669"/>
    <property type="project" value="UniProtKB-SubCell"/>
</dbReference>
<keyword evidence="13 19" id="KW-1133">Transmembrane helix</keyword>
<dbReference type="PANTHER" id="PTHR46382">
    <property type="entry name" value="PHOSPHATIDATE CYTIDYLYLTRANSFERASE"/>
    <property type="match status" value="1"/>
</dbReference>
<evidence type="ECO:0000256" key="18">
    <source>
        <dbReference type="RuleBase" id="RU003938"/>
    </source>
</evidence>
<comment type="catalytic activity">
    <reaction evidence="1 18">
        <text>a 1,2-diacyl-sn-glycero-3-phosphate + CTP + H(+) = a CDP-1,2-diacyl-sn-glycerol + diphosphate</text>
        <dbReference type="Rhea" id="RHEA:16229"/>
        <dbReference type="ChEBI" id="CHEBI:15378"/>
        <dbReference type="ChEBI" id="CHEBI:33019"/>
        <dbReference type="ChEBI" id="CHEBI:37563"/>
        <dbReference type="ChEBI" id="CHEBI:58332"/>
        <dbReference type="ChEBI" id="CHEBI:58608"/>
        <dbReference type="EC" id="2.7.7.41"/>
    </reaction>
</comment>
<dbReference type="InterPro" id="IPR000374">
    <property type="entry name" value="PC_trans"/>
</dbReference>
<evidence type="ECO:0000256" key="11">
    <source>
        <dbReference type="ARBA" id="ARBA00022692"/>
    </source>
</evidence>
<keyword evidence="12 18" id="KW-0548">Nucleotidyltransferase</keyword>
<evidence type="ECO:0000256" key="2">
    <source>
        <dbReference type="ARBA" id="ARBA00004651"/>
    </source>
</evidence>
<evidence type="ECO:0000256" key="5">
    <source>
        <dbReference type="ARBA" id="ARBA00010185"/>
    </source>
</evidence>